<comment type="caution">
    <text evidence="2">The sequence shown here is derived from an EMBL/GenBank/DDBJ whole genome shotgun (WGS) entry which is preliminary data.</text>
</comment>
<dbReference type="PANTHER" id="PTHR15032:SF4">
    <property type="entry name" value="N-ACYL-PHOSPHATIDYLETHANOLAMINE-HYDROLYZING PHOSPHOLIPASE D"/>
    <property type="match status" value="1"/>
</dbReference>
<sequence length="306" mass="35366">MSTKINNKFQNYQNVSGLFYRNKLQILRQLICSRNRSPHFPIETVVNDYSELKNNQFVWFGHSTVLFKLNNQYILIDPVFDEVSAFAPHFKYTNKITTDILPEIDILIISHNHTDHLCTKTLKRVRAKNVVVPLNNKHLLTQIFKKETIQELDWFQSTDINGVHITCTPSQHNSQRTASDKNKSLWSGFAINDVYYTGDTGFNAEMFCDIHKNLPEIKYCFMEMGQYSPNWPTCHMQPSETIEAFNILGGKQLFPIHFGKFCLGVHDWDEPAQLAKGFETAFVGQIGGIYQLEECVGKVYVHESFL</sequence>
<dbReference type="AlphaFoldDB" id="A0AA86RNG9"/>
<evidence type="ECO:0000259" key="1">
    <source>
        <dbReference type="Pfam" id="PF12706"/>
    </source>
</evidence>
<dbReference type="Pfam" id="PF12706">
    <property type="entry name" value="Lactamase_B_2"/>
    <property type="match status" value="1"/>
</dbReference>
<dbReference type="EMBL" id="CATOUU010001166">
    <property type="protein sequence ID" value="CAI9975229.1"/>
    <property type="molecule type" value="Genomic_DNA"/>
</dbReference>
<dbReference type="PANTHER" id="PTHR15032">
    <property type="entry name" value="N-ACYL-PHOSPHATIDYLETHANOLAMINE-HYDROLYZING PHOSPHOLIPASE D"/>
    <property type="match status" value="1"/>
</dbReference>
<organism evidence="2">
    <name type="scientific">Hexamita inflata</name>
    <dbReference type="NCBI Taxonomy" id="28002"/>
    <lineage>
        <taxon>Eukaryota</taxon>
        <taxon>Metamonada</taxon>
        <taxon>Diplomonadida</taxon>
        <taxon>Hexamitidae</taxon>
        <taxon>Hexamitinae</taxon>
        <taxon>Hexamita</taxon>
    </lineage>
</organism>
<dbReference type="EMBL" id="CAXDID020000377">
    <property type="protein sequence ID" value="CAL6084147.1"/>
    <property type="molecule type" value="Genomic_DNA"/>
</dbReference>
<evidence type="ECO:0000313" key="3">
    <source>
        <dbReference type="EMBL" id="CAL6084147.1"/>
    </source>
</evidence>
<keyword evidence="4" id="KW-1185">Reference proteome</keyword>
<evidence type="ECO:0000313" key="2">
    <source>
        <dbReference type="EMBL" id="CAI9975229.1"/>
    </source>
</evidence>
<evidence type="ECO:0000313" key="4">
    <source>
        <dbReference type="Proteomes" id="UP001642409"/>
    </source>
</evidence>
<dbReference type="InterPro" id="IPR036866">
    <property type="entry name" value="RibonucZ/Hydroxyglut_hydro"/>
</dbReference>
<gene>
    <name evidence="3" type="ORF">HINF_LOCUS62061</name>
    <name evidence="2" type="ORF">HINF_LOCUS62874</name>
</gene>
<dbReference type="GO" id="GO:0005737">
    <property type="term" value="C:cytoplasm"/>
    <property type="evidence" value="ECO:0007669"/>
    <property type="project" value="TreeGrafter"/>
</dbReference>
<dbReference type="Proteomes" id="UP001642409">
    <property type="component" value="Unassembled WGS sequence"/>
</dbReference>
<dbReference type="Gene3D" id="3.60.15.10">
    <property type="entry name" value="Ribonuclease Z/Hydroxyacylglutathione hydrolase-like"/>
    <property type="match status" value="1"/>
</dbReference>
<accession>A0AA86RNG9</accession>
<protein>
    <submittedName>
        <fullName evidence="2">Beta-lactamase superfamily domain-containing protein</fullName>
    </submittedName>
    <submittedName>
        <fullName evidence="3">Beta-lactamase_superfamily domain-containing protein</fullName>
    </submittedName>
</protein>
<name>A0AA86RNG9_9EUKA</name>
<reference evidence="2" key="1">
    <citation type="submission" date="2023-06" db="EMBL/GenBank/DDBJ databases">
        <authorList>
            <person name="Kurt Z."/>
        </authorList>
    </citation>
    <scope>NUCLEOTIDE SEQUENCE</scope>
</reference>
<feature type="domain" description="Metallo-beta-lactamase" evidence="1">
    <location>
        <begin position="73"/>
        <end position="258"/>
    </location>
</feature>
<dbReference type="SUPFAM" id="SSF56281">
    <property type="entry name" value="Metallo-hydrolase/oxidoreductase"/>
    <property type="match status" value="1"/>
</dbReference>
<dbReference type="InterPro" id="IPR001279">
    <property type="entry name" value="Metallo-B-lactamas"/>
</dbReference>
<reference evidence="3 4" key="2">
    <citation type="submission" date="2024-07" db="EMBL/GenBank/DDBJ databases">
        <authorList>
            <person name="Akdeniz Z."/>
        </authorList>
    </citation>
    <scope>NUCLEOTIDE SEQUENCE [LARGE SCALE GENOMIC DNA]</scope>
</reference>
<proteinExistence type="predicted"/>